<evidence type="ECO:0000313" key="2">
    <source>
        <dbReference type="Proteomes" id="UP000289166"/>
    </source>
</evidence>
<accession>A0A4Q0I156</accession>
<organism evidence="1 2">
    <name type="scientific">Acetivibrio mesophilus</name>
    <dbReference type="NCBI Taxonomy" id="2487273"/>
    <lineage>
        <taxon>Bacteria</taxon>
        <taxon>Bacillati</taxon>
        <taxon>Bacillota</taxon>
        <taxon>Clostridia</taxon>
        <taxon>Eubacteriales</taxon>
        <taxon>Oscillospiraceae</taxon>
        <taxon>Acetivibrio</taxon>
    </lineage>
</organism>
<name>A0A4Q0I156_9FIRM</name>
<reference evidence="2" key="1">
    <citation type="submission" date="2018-11" db="EMBL/GenBank/DDBJ databases">
        <title>Genome sequencing of a novel mesophilic and cellulolytic organism within the genus Hungateiclostridium.</title>
        <authorList>
            <person name="Rettenmaier R."/>
            <person name="Liebl W."/>
            <person name="Zverlov V."/>
        </authorList>
    </citation>
    <scope>NUCLEOTIDE SEQUENCE [LARGE SCALE GENOMIC DNA]</scope>
    <source>
        <strain evidence="2">N2K1</strain>
    </source>
</reference>
<evidence type="ECO:0000313" key="1">
    <source>
        <dbReference type="EMBL" id="RXE57974.1"/>
    </source>
</evidence>
<dbReference type="OrthoDB" id="573272at2"/>
<proteinExistence type="predicted"/>
<protein>
    <submittedName>
        <fullName evidence="1">Uncharacterized protein</fullName>
    </submittedName>
</protein>
<dbReference type="Proteomes" id="UP000289166">
    <property type="component" value="Unassembled WGS sequence"/>
</dbReference>
<dbReference type="EMBL" id="RLII01000028">
    <property type="protein sequence ID" value="RXE57974.1"/>
    <property type="molecule type" value="Genomic_DNA"/>
</dbReference>
<gene>
    <name evidence="1" type="ORF">EFD62_14855</name>
</gene>
<sequence length="157" mass="18420">MEEIEKIVRQFRDAIDVAKDADKFRGLYPFYKFPDDCCEHSCDLLGQYLLEHGIKTTQVNGAYKHNRARRHVWLITEDRIVIDITADQFIGELVSKDEVEAVHVGREGTIHKMFCCDRVFQNNTIFNDVDRYNGFGGCPDVRQKRLIDLYKIIYQEI</sequence>
<comment type="caution">
    <text evidence="1">The sequence shown here is derived from an EMBL/GenBank/DDBJ whole genome shotgun (WGS) entry which is preliminary data.</text>
</comment>
<keyword evidence="2" id="KW-1185">Reference proteome</keyword>
<dbReference type="AlphaFoldDB" id="A0A4Q0I156"/>
<dbReference type="RefSeq" id="WP_128706378.1">
    <property type="nucleotide sequence ID" value="NZ_RLII01000028.1"/>
</dbReference>